<keyword evidence="12" id="KW-1185">Reference proteome</keyword>
<evidence type="ECO:0000256" key="7">
    <source>
        <dbReference type="ARBA" id="ARBA00047899"/>
    </source>
</evidence>
<evidence type="ECO:0000256" key="6">
    <source>
        <dbReference type="ARBA" id="ARBA00022840"/>
    </source>
</evidence>
<dbReference type="SUPFAM" id="SSF56112">
    <property type="entry name" value="Protein kinase-like (PK-like)"/>
    <property type="match status" value="1"/>
</dbReference>
<evidence type="ECO:0000313" key="11">
    <source>
        <dbReference type="EMBL" id="KAK2613298.1"/>
    </source>
</evidence>
<dbReference type="SMART" id="SM00220">
    <property type="entry name" value="S_TKc"/>
    <property type="match status" value="1"/>
</dbReference>
<keyword evidence="2" id="KW-0723">Serine/threonine-protein kinase</keyword>
<feature type="domain" description="Protein kinase" evidence="10">
    <location>
        <begin position="108"/>
        <end position="454"/>
    </location>
</feature>
<dbReference type="InterPro" id="IPR000719">
    <property type="entry name" value="Prot_kinase_dom"/>
</dbReference>
<dbReference type="GO" id="GO:0005524">
    <property type="term" value="F:ATP binding"/>
    <property type="evidence" value="ECO:0007669"/>
    <property type="project" value="UniProtKB-KW"/>
</dbReference>
<evidence type="ECO:0000256" key="4">
    <source>
        <dbReference type="ARBA" id="ARBA00022741"/>
    </source>
</evidence>
<dbReference type="Proteomes" id="UP001265746">
    <property type="component" value="Unassembled WGS sequence"/>
</dbReference>
<reference evidence="11" key="1">
    <citation type="submission" date="2023-06" db="EMBL/GenBank/DDBJ databases">
        <authorList>
            <person name="Noh H."/>
        </authorList>
    </citation>
    <scope>NUCLEOTIDE SEQUENCE</scope>
    <source>
        <strain evidence="11">DUCC20226</strain>
    </source>
</reference>
<dbReference type="GO" id="GO:0050684">
    <property type="term" value="P:regulation of mRNA processing"/>
    <property type="evidence" value="ECO:0007669"/>
    <property type="project" value="TreeGrafter"/>
</dbReference>
<comment type="catalytic activity">
    <reaction evidence="7">
        <text>L-threonyl-[protein] + ATP = O-phospho-L-threonyl-[protein] + ADP + H(+)</text>
        <dbReference type="Rhea" id="RHEA:46608"/>
        <dbReference type="Rhea" id="RHEA-COMP:11060"/>
        <dbReference type="Rhea" id="RHEA-COMP:11605"/>
        <dbReference type="ChEBI" id="CHEBI:15378"/>
        <dbReference type="ChEBI" id="CHEBI:30013"/>
        <dbReference type="ChEBI" id="CHEBI:30616"/>
        <dbReference type="ChEBI" id="CHEBI:61977"/>
        <dbReference type="ChEBI" id="CHEBI:456216"/>
        <dbReference type="EC" id="2.7.11.1"/>
    </reaction>
</comment>
<dbReference type="EMBL" id="JAUJFL010000001">
    <property type="protein sequence ID" value="KAK2613298.1"/>
    <property type="molecule type" value="Genomic_DNA"/>
</dbReference>
<gene>
    <name evidence="11" type="ORF">N8I77_000219</name>
</gene>
<dbReference type="PROSITE" id="PS50011">
    <property type="entry name" value="PROTEIN_KINASE_DOM"/>
    <property type="match status" value="1"/>
</dbReference>
<dbReference type="PANTHER" id="PTHR47634">
    <property type="entry name" value="PROTEIN KINASE DOMAIN-CONTAINING PROTEIN-RELATED"/>
    <property type="match status" value="1"/>
</dbReference>
<name>A0AAD9SLS2_PHOAM</name>
<dbReference type="GO" id="GO:0000245">
    <property type="term" value="P:spliceosomal complex assembly"/>
    <property type="evidence" value="ECO:0007669"/>
    <property type="project" value="TreeGrafter"/>
</dbReference>
<dbReference type="EC" id="2.7.11.1" evidence="1"/>
<dbReference type="AlphaFoldDB" id="A0AAD9SLS2"/>
<dbReference type="Gene3D" id="1.10.510.10">
    <property type="entry name" value="Transferase(Phosphotransferase) domain 1"/>
    <property type="match status" value="1"/>
</dbReference>
<evidence type="ECO:0000256" key="8">
    <source>
        <dbReference type="ARBA" id="ARBA00048679"/>
    </source>
</evidence>
<feature type="region of interest" description="Disordered" evidence="9">
    <location>
        <begin position="444"/>
        <end position="469"/>
    </location>
</feature>
<keyword evidence="6" id="KW-0067">ATP-binding</keyword>
<evidence type="ECO:0000259" key="10">
    <source>
        <dbReference type="PROSITE" id="PS50011"/>
    </source>
</evidence>
<feature type="region of interest" description="Disordered" evidence="9">
    <location>
        <begin position="14"/>
        <end position="70"/>
    </location>
</feature>
<evidence type="ECO:0000256" key="5">
    <source>
        <dbReference type="ARBA" id="ARBA00022777"/>
    </source>
</evidence>
<feature type="compositionally biased region" description="Polar residues" evidence="9">
    <location>
        <begin position="24"/>
        <end position="39"/>
    </location>
</feature>
<comment type="catalytic activity">
    <reaction evidence="8">
        <text>L-seryl-[protein] + ATP = O-phospho-L-seryl-[protein] + ADP + H(+)</text>
        <dbReference type="Rhea" id="RHEA:17989"/>
        <dbReference type="Rhea" id="RHEA-COMP:9863"/>
        <dbReference type="Rhea" id="RHEA-COMP:11604"/>
        <dbReference type="ChEBI" id="CHEBI:15378"/>
        <dbReference type="ChEBI" id="CHEBI:29999"/>
        <dbReference type="ChEBI" id="CHEBI:30616"/>
        <dbReference type="ChEBI" id="CHEBI:83421"/>
        <dbReference type="ChEBI" id="CHEBI:456216"/>
        <dbReference type="EC" id="2.7.11.1"/>
    </reaction>
</comment>
<feature type="compositionally biased region" description="Polar residues" evidence="9">
    <location>
        <begin position="46"/>
        <end position="60"/>
    </location>
</feature>
<evidence type="ECO:0000256" key="1">
    <source>
        <dbReference type="ARBA" id="ARBA00012513"/>
    </source>
</evidence>
<dbReference type="GO" id="GO:0004674">
    <property type="term" value="F:protein serine/threonine kinase activity"/>
    <property type="evidence" value="ECO:0007669"/>
    <property type="project" value="UniProtKB-KW"/>
</dbReference>
<keyword evidence="3" id="KW-0808">Transferase</keyword>
<evidence type="ECO:0000256" key="3">
    <source>
        <dbReference type="ARBA" id="ARBA00022679"/>
    </source>
</evidence>
<dbReference type="Pfam" id="PF00069">
    <property type="entry name" value="Pkinase"/>
    <property type="match status" value="1"/>
</dbReference>
<evidence type="ECO:0000256" key="9">
    <source>
        <dbReference type="SAM" id="MobiDB-lite"/>
    </source>
</evidence>
<evidence type="ECO:0000313" key="12">
    <source>
        <dbReference type="Proteomes" id="UP001265746"/>
    </source>
</evidence>
<keyword evidence="4" id="KW-0547">Nucleotide-binding</keyword>
<organism evidence="11 12">
    <name type="scientific">Phomopsis amygdali</name>
    <name type="common">Fusicoccum amygdali</name>
    <dbReference type="NCBI Taxonomy" id="1214568"/>
    <lineage>
        <taxon>Eukaryota</taxon>
        <taxon>Fungi</taxon>
        <taxon>Dikarya</taxon>
        <taxon>Ascomycota</taxon>
        <taxon>Pezizomycotina</taxon>
        <taxon>Sordariomycetes</taxon>
        <taxon>Sordariomycetidae</taxon>
        <taxon>Diaporthales</taxon>
        <taxon>Diaporthaceae</taxon>
        <taxon>Diaporthe</taxon>
    </lineage>
</organism>
<keyword evidence="5" id="KW-0418">Kinase</keyword>
<feature type="compositionally biased region" description="Acidic residues" evidence="9">
    <location>
        <begin position="458"/>
        <end position="469"/>
    </location>
</feature>
<dbReference type="InterPro" id="IPR051334">
    <property type="entry name" value="SRPK"/>
</dbReference>
<dbReference type="PANTHER" id="PTHR47634:SF9">
    <property type="entry name" value="PROTEIN KINASE DOMAIN-CONTAINING PROTEIN-RELATED"/>
    <property type="match status" value="1"/>
</dbReference>
<proteinExistence type="predicted"/>
<accession>A0AAD9SLS2</accession>
<dbReference type="Gene3D" id="3.30.200.20">
    <property type="entry name" value="Phosphorylase Kinase, domain 1"/>
    <property type="match status" value="1"/>
</dbReference>
<protein>
    <recommendedName>
        <fullName evidence="1">non-specific serine/threonine protein kinase</fullName>
        <ecNumber evidence="1">2.7.11.1</ecNumber>
    </recommendedName>
</protein>
<dbReference type="InterPro" id="IPR011009">
    <property type="entry name" value="Kinase-like_dom_sf"/>
</dbReference>
<evidence type="ECO:0000256" key="2">
    <source>
        <dbReference type="ARBA" id="ARBA00022527"/>
    </source>
</evidence>
<sequence length="469" mass="52961">MASILRRLLRSSRRYKAETDKKSTTAVDESSLAKPSTTLVAAHQTKAAQSPSMASNSSQRPPSPARVFPTSGFHEFSKSHKVDEENYSWYSPKEFYPIRIGEVIQDRYQVITKLGYGTASTSWLCRDLNGHQYVAIKVYASNQEQAQREIAAFKHLRKVLGDGSDAKELGGAQFIRLLHRSFELSHPKSSKKNLCLVYEPMGMTLADLRKIACEGQIPLELLKPMLPFILAALDFMHTKANMVHTDIQEGNIMFSIEDEAELKAVEEEEIAEPSARKIQKDNAVFMTRQVLAEVGNPKLIDLGEARFGQDKYAEHVMPDLYRAPEILLGLSWDSKIDIWALGLMIWTAVEGENLFTDNNGGRWKSALPHMARMVSLLGPPPQSLLDRSEETKEFFDKNGQLKKGQKLVETSLEEEENVLEGEEKTEFLRFIRCMLQWDPADRPSAAELVNDPFLHTDPDEDEDEEEGGE</sequence>
<comment type="caution">
    <text evidence="11">The sequence shown here is derived from an EMBL/GenBank/DDBJ whole genome shotgun (WGS) entry which is preliminary data.</text>
</comment>